<feature type="binding site" evidence="15">
    <location>
        <position position="377"/>
    </location>
    <ligand>
        <name>ATP</name>
        <dbReference type="ChEBI" id="CHEBI:30616"/>
    </ligand>
</feature>
<protein>
    <recommendedName>
        <fullName evidence="18">Protein kinase domain-containing protein</fullName>
    </recommendedName>
</protein>
<dbReference type="Gene3D" id="3.30.200.20">
    <property type="entry name" value="Phosphorylase Kinase, domain 1"/>
    <property type="match status" value="1"/>
</dbReference>
<name>A0ABP0XLM3_9ROSI</name>
<keyword evidence="20" id="KW-1185">Reference proteome</keyword>
<dbReference type="Gene3D" id="1.10.510.10">
    <property type="entry name" value="Transferase(Phosphotransferase) domain 1"/>
    <property type="match status" value="1"/>
</dbReference>
<evidence type="ECO:0000256" key="16">
    <source>
        <dbReference type="SAM" id="Phobius"/>
    </source>
</evidence>
<dbReference type="InterPro" id="IPR013320">
    <property type="entry name" value="ConA-like_dom_sf"/>
</dbReference>
<dbReference type="CDD" id="cd06899">
    <property type="entry name" value="lectin_legume_LecRK_Arcelin_ConA"/>
    <property type="match status" value="1"/>
</dbReference>
<evidence type="ECO:0000313" key="20">
    <source>
        <dbReference type="Proteomes" id="UP001642487"/>
    </source>
</evidence>
<dbReference type="InterPro" id="IPR050528">
    <property type="entry name" value="L-type_Lectin-RKs"/>
</dbReference>
<evidence type="ECO:0000256" key="12">
    <source>
        <dbReference type="ARBA" id="ARBA00022989"/>
    </source>
</evidence>
<keyword evidence="8" id="KW-0430">Lectin</keyword>
<keyword evidence="5" id="KW-0808">Transferase</keyword>
<keyword evidence="12 16" id="KW-1133">Transmembrane helix</keyword>
<evidence type="ECO:0000256" key="5">
    <source>
        <dbReference type="ARBA" id="ARBA00022679"/>
    </source>
</evidence>
<comment type="similarity">
    <text evidence="4">In the C-terminal section; belongs to the protein kinase superfamily. Ser/Thr protein kinase family.</text>
</comment>
<dbReference type="EMBL" id="OZ021735">
    <property type="protein sequence ID" value="CAK9309064.1"/>
    <property type="molecule type" value="Genomic_DNA"/>
</dbReference>
<evidence type="ECO:0000256" key="8">
    <source>
        <dbReference type="ARBA" id="ARBA00022734"/>
    </source>
</evidence>
<dbReference type="Pfam" id="PF00139">
    <property type="entry name" value="Lectin_legB"/>
    <property type="match status" value="1"/>
</dbReference>
<keyword evidence="6 16" id="KW-0812">Transmembrane</keyword>
<keyword evidence="11 15" id="KW-0067">ATP-binding</keyword>
<accession>A0ABP0XLM3</accession>
<keyword evidence="9 15" id="KW-0547">Nucleotide-binding</keyword>
<dbReference type="SUPFAM" id="SSF49899">
    <property type="entry name" value="Concanavalin A-like lectins/glucanases"/>
    <property type="match status" value="1"/>
</dbReference>
<keyword evidence="14" id="KW-0675">Receptor</keyword>
<feature type="signal peptide" evidence="17">
    <location>
        <begin position="1"/>
        <end position="30"/>
    </location>
</feature>
<keyword evidence="13 16" id="KW-0472">Membrane</keyword>
<dbReference type="InterPro" id="IPR011009">
    <property type="entry name" value="Kinase-like_dom_sf"/>
</dbReference>
<dbReference type="InterPro" id="IPR008271">
    <property type="entry name" value="Ser/Thr_kinase_AS"/>
</dbReference>
<dbReference type="PROSITE" id="PS50011">
    <property type="entry name" value="PROTEIN_KINASE_DOM"/>
    <property type="match status" value="1"/>
</dbReference>
<organism evidence="19 20">
    <name type="scientific">Citrullus colocynthis</name>
    <name type="common">colocynth</name>
    <dbReference type="NCBI Taxonomy" id="252529"/>
    <lineage>
        <taxon>Eukaryota</taxon>
        <taxon>Viridiplantae</taxon>
        <taxon>Streptophyta</taxon>
        <taxon>Embryophyta</taxon>
        <taxon>Tracheophyta</taxon>
        <taxon>Spermatophyta</taxon>
        <taxon>Magnoliopsida</taxon>
        <taxon>eudicotyledons</taxon>
        <taxon>Gunneridae</taxon>
        <taxon>Pentapetalae</taxon>
        <taxon>rosids</taxon>
        <taxon>fabids</taxon>
        <taxon>Cucurbitales</taxon>
        <taxon>Cucurbitaceae</taxon>
        <taxon>Benincaseae</taxon>
        <taxon>Citrullus</taxon>
    </lineage>
</organism>
<feature type="transmembrane region" description="Helical" evidence="16">
    <location>
        <begin position="277"/>
        <end position="300"/>
    </location>
</feature>
<evidence type="ECO:0000256" key="2">
    <source>
        <dbReference type="ARBA" id="ARBA00007606"/>
    </source>
</evidence>
<evidence type="ECO:0000256" key="14">
    <source>
        <dbReference type="ARBA" id="ARBA00023170"/>
    </source>
</evidence>
<evidence type="ECO:0000313" key="19">
    <source>
        <dbReference type="EMBL" id="CAK9309064.1"/>
    </source>
</evidence>
<dbReference type="InterPro" id="IPR001220">
    <property type="entry name" value="Legume_lectin_dom"/>
</dbReference>
<reference evidence="19 20" key="1">
    <citation type="submission" date="2024-03" db="EMBL/GenBank/DDBJ databases">
        <authorList>
            <person name="Gkanogiannis A."/>
            <person name="Becerra Lopez-Lavalle L."/>
        </authorList>
    </citation>
    <scope>NUCLEOTIDE SEQUENCE [LARGE SCALE GENOMIC DNA]</scope>
</reference>
<dbReference type="SUPFAM" id="SSF56112">
    <property type="entry name" value="Protein kinase-like (PK-like)"/>
    <property type="match status" value="1"/>
</dbReference>
<evidence type="ECO:0000256" key="17">
    <source>
        <dbReference type="SAM" id="SignalP"/>
    </source>
</evidence>
<feature type="domain" description="Protein kinase" evidence="18">
    <location>
        <begin position="347"/>
        <end position="626"/>
    </location>
</feature>
<comment type="similarity">
    <text evidence="3">In the N-terminal section; belongs to the leguminous lectin family.</text>
</comment>
<keyword evidence="7 17" id="KW-0732">Signal</keyword>
<gene>
    <name evidence="19" type="ORF">CITCOLO1_LOCUS589</name>
</gene>
<sequence>MATSSYVFPMSSLLLFLLLLLSFLPPSIHTISFQIDRFKTNESDALYQGDALPSVGSVEFNNVNYLCRVGWIIYKEIVPIWDSKTGKTTDFTTHFTFLIDTQNVQNYGHGIAFFLAPIGFQIPPNSAGGFLGLFNTTNSDSTINQIVHVEFDSFSNQEWDPPYEHVGINVNSIASSNYTRWNANLHSGDIADVWISYNSTTKNLSVWWKYQSGSNSSENTTLSYQIDLMKVLPQWATIGFSAATGMYVERHTLFSWEFNSTLDINKASEDNGNKVNVIVGVTVSIGVSILIAIIAFVVLWRLKQKKRKSEEEKSEEVNLTSINDDLERGAGPRRFSSKLLAMATNNFSNERKLGEGGFGAVYRGYIPDIDLTVAVKKISRGSRQGRKEYITEVKIISRLRHRNLVQLIGWCHDKGEFLLVYEFMPNGSLDSHLFGKRTPLAWAVRYKIVLGLASALLYLHEEWEQCVVHRDIKSSNVMLDSNFNVKLGDFGLARLMDHELGAQTTGLVGTLGYLAPEYISTGRASKESDVFSFGVVALEIATGRMSRTSMETESHKGLVEWVWDLYGSGQLIDGMDEKLMKSDYDQKQIECLMLVGLWSAYPDPNLRPSIRQVIQVLNFETTMPNLPSKMPIAVYHAPSTSMSSNEPTITASLDVGR</sequence>
<dbReference type="PANTHER" id="PTHR27007">
    <property type="match status" value="1"/>
</dbReference>
<comment type="similarity">
    <text evidence="2">Belongs to the leguminous lectin family.</text>
</comment>
<dbReference type="Pfam" id="PF00069">
    <property type="entry name" value="Pkinase"/>
    <property type="match status" value="1"/>
</dbReference>
<comment type="subcellular location">
    <subcellularLocation>
        <location evidence="1">Membrane</location>
        <topology evidence="1">Single-pass type I membrane protein</topology>
    </subcellularLocation>
</comment>
<evidence type="ECO:0000256" key="1">
    <source>
        <dbReference type="ARBA" id="ARBA00004479"/>
    </source>
</evidence>
<keyword evidence="10" id="KW-0418">Kinase</keyword>
<dbReference type="InterPro" id="IPR017441">
    <property type="entry name" value="Protein_kinase_ATP_BS"/>
</dbReference>
<proteinExistence type="inferred from homology"/>
<evidence type="ECO:0000256" key="3">
    <source>
        <dbReference type="ARBA" id="ARBA00008536"/>
    </source>
</evidence>
<evidence type="ECO:0000256" key="7">
    <source>
        <dbReference type="ARBA" id="ARBA00022729"/>
    </source>
</evidence>
<evidence type="ECO:0000256" key="11">
    <source>
        <dbReference type="ARBA" id="ARBA00022840"/>
    </source>
</evidence>
<dbReference type="CDD" id="cd14066">
    <property type="entry name" value="STKc_IRAK"/>
    <property type="match status" value="1"/>
</dbReference>
<evidence type="ECO:0000256" key="6">
    <source>
        <dbReference type="ARBA" id="ARBA00022692"/>
    </source>
</evidence>
<dbReference type="SMART" id="SM00220">
    <property type="entry name" value="S_TKc"/>
    <property type="match status" value="1"/>
</dbReference>
<evidence type="ECO:0000256" key="4">
    <source>
        <dbReference type="ARBA" id="ARBA00010217"/>
    </source>
</evidence>
<dbReference type="PROSITE" id="PS00108">
    <property type="entry name" value="PROTEIN_KINASE_ST"/>
    <property type="match status" value="1"/>
</dbReference>
<dbReference type="PROSITE" id="PS00107">
    <property type="entry name" value="PROTEIN_KINASE_ATP"/>
    <property type="match status" value="1"/>
</dbReference>
<dbReference type="Gene3D" id="2.60.120.200">
    <property type="match status" value="1"/>
</dbReference>
<dbReference type="InterPro" id="IPR000719">
    <property type="entry name" value="Prot_kinase_dom"/>
</dbReference>
<dbReference type="Proteomes" id="UP001642487">
    <property type="component" value="Chromosome 1"/>
</dbReference>
<evidence type="ECO:0000256" key="15">
    <source>
        <dbReference type="PROSITE-ProRule" id="PRU10141"/>
    </source>
</evidence>
<evidence type="ECO:0000259" key="18">
    <source>
        <dbReference type="PROSITE" id="PS50011"/>
    </source>
</evidence>
<evidence type="ECO:0000256" key="9">
    <source>
        <dbReference type="ARBA" id="ARBA00022741"/>
    </source>
</evidence>
<evidence type="ECO:0000256" key="13">
    <source>
        <dbReference type="ARBA" id="ARBA00023136"/>
    </source>
</evidence>
<evidence type="ECO:0000256" key="10">
    <source>
        <dbReference type="ARBA" id="ARBA00022777"/>
    </source>
</evidence>
<feature type="chain" id="PRO_5046027909" description="Protein kinase domain-containing protein" evidence="17">
    <location>
        <begin position="31"/>
        <end position="657"/>
    </location>
</feature>